<gene>
    <name evidence="2" type="ORF">SAMN05444277_106215</name>
</gene>
<evidence type="ECO:0000256" key="1">
    <source>
        <dbReference type="SAM" id="MobiDB-lite"/>
    </source>
</evidence>
<dbReference type="Proteomes" id="UP000199031">
    <property type="component" value="Unassembled WGS sequence"/>
</dbReference>
<feature type="compositionally biased region" description="Basic and acidic residues" evidence="1">
    <location>
        <begin position="35"/>
        <end position="46"/>
    </location>
</feature>
<organism evidence="2 3">
    <name type="scientific">Parafilimonas terrae</name>
    <dbReference type="NCBI Taxonomy" id="1465490"/>
    <lineage>
        <taxon>Bacteria</taxon>
        <taxon>Pseudomonadati</taxon>
        <taxon>Bacteroidota</taxon>
        <taxon>Chitinophagia</taxon>
        <taxon>Chitinophagales</taxon>
        <taxon>Chitinophagaceae</taxon>
        <taxon>Parafilimonas</taxon>
    </lineage>
</organism>
<keyword evidence="3" id="KW-1185">Reference proteome</keyword>
<proteinExistence type="predicted"/>
<feature type="region of interest" description="Disordered" evidence="1">
    <location>
        <begin position="17"/>
        <end position="49"/>
    </location>
</feature>
<dbReference type="EMBL" id="FOXQ01000006">
    <property type="protein sequence ID" value="SFQ19549.1"/>
    <property type="molecule type" value="Genomic_DNA"/>
</dbReference>
<dbReference type="RefSeq" id="WP_090658599.1">
    <property type="nucleotide sequence ID" value="NZ_FOXQ01000006.1"/>
</dbReference>
<evidence type="ECO:0000313" key="3">
    <source>
        <dbReference type="Proteomes" id="UP000199031"/>
    </source>
</evidence>
<evidence type="ECO:0000313" key="2">
    <source>
        <dbReference type="EMBL" id="SFQ19549.1"/>
    </source>
</evidence>
<accession>A0A1I5WIP7</accession>
<protein>
    <submittedName>
        <fullName evidence="2">Uncharacterized protein</fullName>
    </submittedName>
</protein>
<reference evidence="2 3" key="1">
    <citation type="submission" date="2016-10" db="EMBL/GenBank/DDBJ databases">
        <authorList>
            <person name="de Groot N.N."/>
        </authorList>
    </citation>
    <scope>NUCLEOTIDE SEQUENCE [LARGE SCALE GENOMIC DNA]</scope>
    <source>
        <strain evidence="2 3">DSM 28286</strain>
    </source>
</reference>
<name>A0A1I5WIP7_9BACT</name>
<sequence length="72" mass="7741">MPDNKIDQQGYAAVNADEERDLAAKGGPASGLGIPDDKHGIKHPYDEDTQTQLAALSTKNKKDQSCESKNKS</sequence>
<dbReference type="OrthoDB" id="680582at2"/>
<dbReference type="AlphaFoldDB" id="A0A1I5WIP7"/>